<dbReference type="Proteomes" id="UP000291000">
    <property type="component" value="Chromosome 4"/>
</dbReference>
<name>A0A452F942_CAPHI</name>
<proteinExistence type="predicted"/>
<dbReference type="PROSITE" id="PS51390">
    <property type="entry name" value="WAP"/>
    <property type="match status" value="1"/>
</dbReference>
<evidence type="ECO:0000313" key="3">
    <source>
        <dbReference type="Ensembl" id="ENSCHIP00000020750.1"/>
    </source>
</evidence>
<accession>A0A452F942</accession>
<feature type="chain" id="PRO_5019558121" description="WAP domain-containing protein" evidence="1">
    <location>
        <begin position="20"/>
        <end position="133"/>
    </location>
</feature>
<dbReference type="STRING" id="9925.ENSCHIP00000020750"/>
<evidence type="ECO:0000259" key="2">
    <source>
        <dbReference type="PROSITE" id="PS51390"/>
    </source>
</evidence>
<dbReference type="Ensembl" id="ENSCHIT00000028586.1">
    <property type="protein sequence ID" value="ENSCHIP00000020750.1"/>
    <property type="gene ID" value="ENSCHIG00000019304.1"/>
</dbReference>
<protein>
    <recommendedName>
        <fullName evidence="2">WAP domain-containing protein</fullName>
    </recommendedName>
</protein>
<organism evidence="3 4">
    <name type="scientific">Capra hircus</name>
    <name type="common">Goat</name>
    <dbReference type="NCBI Taxonomy" id="9925"/>
    <lineage>
        <taxon>Eukaryota</taxon>
        <taxon>Metazoa</taxon>
        <taxon>Chordata</taxon>
        <taxon>Craniata</taxon>
        <taxon>Vertebrata</taxon>
        <taxon>Euteleostomi</taxon>
        <taxon>Mammalia</taxon>
        <taxon>Eutheria</taxon>
        <taxon>Laurasiatheria</taxon>
        <taxon>Artiodactyla</taxon>
        <taxon>Ruminantia</taxon>
        <taxon>Pecora</taxon>
        <taxon>Bovidae</taxon>
        <taxon>Caprinae</taxon>
        <taxon>Capra</taxon>
    </lineage>
</organism>
<dbReference type="Gene3D" id="4.10.75.10">
    <property type="entry name" value="Elafin-like"/>
    <property type="match status" value="1"/>
</dbReference>
<keyword evidence="1" id="KW-0732">Signal</keyword>
<dbReference type="EMBL" id="LWLT01000003">
    <property type="status" value="NOT_ANNOTATED_CDS"/>
    <property type="molecule type" value="Genomic_DNA"/>
</dbReference>
<dbReference type="GO" id="GO:0030414">
    <property type="term" value="F:peptidase inhibitor activity"/>
    <property type="evidence" value="ECO:0007669"/>
    <property type="project" value="InterPro"/>
</dbReference>
<dbReference type="AlphaFoldDB" id="A0A452F942"/>
<evidence type="ECO:0000256" key="1">
    <source>
        <dbReference type="SAM" id="SignalP"/>
    </source>
</evidence>
<dbReference type="OMA" id="PQGTKCC"/>
<dbReference type="SMART" id="SM00217">
    <property type="entry name" value="WAP"/>
    <property type="match status" value="1"/>
</dbReference>
<dbReference type="Pfam" id="PF00095">
    <property type="entry name" value="WAP"/>
    <property type="match status" value="1"/>
</dbReference>
<dbReference type="InterPro" id="IPR036645">
    <property type="entry name" value="Elafin-like_sf"/>
</dbReference>
<dbReference type="GeneTree" id="ENSGT00730000111762"/>
<evidence type="ECO:0000313" key="4">
    <source>
        <dbReference type="Proteomes" id="UP000291000"/>
    </source>
</evidence>
<feature type="domain" description="WAP" evidence="2">
    <location>
        <begin position="81"/>
        <end position="128"/>
    </location>
</feature>
<dbReference type="InterPro" id="IPR008197">
    <property type="entry name" value="WAP_dom"/>
</dbReference>
<keyword evidence="4" id="KW-1185">Reference proteome</keyword>
<reference evidence="3 4" key="1">
    <citation type="submission" date="2016-04" db="EMBL/GenBank/DDBJ databases">
        <title>Polished mammalian reference genomes with single-molecule sequencing and chromosome conformation capture applied to the Capra hircus genome.</title>
        <authorList>
            <person name="Bickhart D.M."/>
            <person name="Koren S."/>
            <person name="Rosen B."/>
            <person name="Hastie A."/>
            <person name="Liachko I."/>
            <person name="Sullivan S.T."/>
            <person name="Burton J."/>
            <person name="Sayre B.L."/>
            <person name="Huson H.J."/>
            <person name="Lee J."/>
            <person name="Lam E."/>
            <person name="Kelley C.M."/>
            <person name="Hutchison J.L."/>
            <person name="Zhou Y."/>
            <person name="Sun J."/>
            <person name="Crisa A."/>
            <person name="Schwartz J.C."/>
            <person name="Hammond J.A."/>
            <person name="Schroeder S.G."/>
            <person name="Liu G.E."/>
            <person name="Dunham M."/>
            <person name="Shendure J."/>
            <person name="Sonstegard T.S."/>
            <person name="Phillippy A.M."/>
            <person name="Van Tassell C.P."/>
            <person name="Smith T.P."/>
        </authorList>
    </citation>
    <scope>NUCLEOTIDE SEQUENCE [LARGE SCALE GENOMIC DNA]</scope>
</reference>
<feature type="signal peptide" evidence="1">
    <location>
        <begin position="1"/>
        <end position="19"/>
    </location>
</feature>
<dbReference type="SUPFAM" id="SSF57256">
    <property type="entry name" value="Elafin-like"/>
    <property type="match status" value="1"/>
</dbReference>
<dbReference type="GO" id="GO:0005576">
    <property type="term" value="C:extracellular region"/>
    <property type="evidence" value="ECO:0007669"/>
    <property type="project" value="InterPro"/>
</dbReference>
<sequence>MQCLATLALTLLALEASLALAPALSLQVGQALCPELSSSEKESCTASCVNDESCPQGTKGCTKCPCSRSCVVPLMGKSPINWRKGGPMQAPLAPKLCLERSECSRDDQCRDNLKCCFSSCAMRCMVPTTGPLE</sequence>
<reference evidence="3" key="3">
    <citation type="submission" date="2025-09" db="UniProtKB">
        <authorList>
            <consortium name="Ensembl"/>
        </authorList>
    </citation>
    <scope>IDENTIFICATION</scope>
</reference>
<reference evidence="3" key="2">
    <citation type="submission" date="2025-08" db="UniProtKB">
        <authorList>
            <consortium name="Ensembl"/>
        </authorList>
    </citation>
    <scope>IDENTIFICATION</scope>
</reference>